<evidence type="ECO:0000256" key="4">
    <source>
        <dbReference type="ARBA" id="ARBA00022840"/>
    </source>
</evidence>
<dbReference type="Gene3D" id="3.40.50.880">
    <property type="match status" value="1"/>
</dbReference>
<keyword evidence="3" id="KW-0547">Nucleotide-binding</keyword>
<keyword evidence="5" id="KW-0460">Magnesium</keyword>
<dbReference type="AlphaFoldDB" id="A0A1J5SFM0"/>
<dbReference type="GO" id="GO:0005524">
    <property type="term" value="F:ATP binding"/>
    <property type="evidence" value="ECO:0007669"/>
    <property type="project" value="UniProtKB-KW"/>
</dbReference>
<gene>
    <name evidence="9" type="primary">cobB_11</name>
    <name evidence="9" type="ORF">GALL_189090</name>
</gene>
<dbReference type="NCBIfam" id="NF002204">
    <property type="entry name" value="PRK01077.1"/>
    <property type="match status" value="1"/>
</dbReference>
<dbReference type="InterPro" id="IPR002586">
    <property type="entry name" value="CobQ/CobB/MinD/ParA_Nub-bd_dom"/>
</dbReference>
<comment type="cofactor">
    <cofactor evidence="1">
        <name>Mg(2+)</name>
        <dbReference type="ChEBI" id="CHEBI:18420"/>
    </cofactor>
</comment>
<dbReference type="PROSITE" id="PS51274">
    <property type="entry name" value="GATASE_COBBQ"/>
    <property type="match status" value="1"/>
</dbReference>
<dbReference type="EMBL" id="MLJW01000111">
    <property type="protein sequence ID" value="OIQ98997.1"/>
    <property type="molecule type" value="Genomic_DNA"/>
</dbReference>
<name>A0A1J5SFM0_9ZZZZ</name>
<dbReference type="InterPro" id="IPR004484">
    <property type="entry name" value="CbiA/CobB_synth"/>
</dbReference>
<organism evidence="9">
    <name type="scientific">mine drainage metagenome</name>
    <dbReference type="NCBI Taxonomy" id="410659"/>
    <lineage>
        <taxon>unclassified sequences</taxon>
        <taxon>metagenomes</taxon>
        <taxon>ecological metagenomes</taxon>
    </lineage>
</organism>
<dbReference type="InterPro" id="IPR027417">
    <property type="entry name" value="P-loop_NTPase"/>
</dbReference>
<evidence type="ECO:0000256" key="3">
    <source>
        <dbReference type="ARBA" id="ARBA00022741"/>
    </source>
</evidence>
<dbReference type="CDD" id="cd03130">
    <property type="entry name" value="GATase1_CobB"/>
    <property type="match status" value="1"/>
</dbReference>
<dbReference type="Pfam" id="PF01656">
    <property type="entry name" value="CbiA"/>
    <property type="match status" value="1"/>
</dbReference>
<dbReference type="Pfam" id="PF07685">
    <property type="entry name" value="GATase_3"/>
    <property type="match status" value="1"/>
</dbReference>
<dbReference type="Gene3D" id="3.40.50.300">
    <property type="entry name" value="P-loop containing nucleotide triphosphate hydrolases"/>
    <property type="match status" value="1"/>
</dbReference>
<sequence length="437" mass="45963">MVTASGGGTGGRPCPALFVAAPASGQGKTTVTAALARLHARSGRRVRVFKCGPDFLDPQILAVASGHPVYNLDLGMCGEADAAYRLWAAAGEADLILVEGVMGLFDGQPSGADIAVRFGIPVLAVIGAGAMAQTFGAIAHGLASFRPGLPFSGVLANQVGSDRHARMLEASLPEGMVWYGALPRDAEAALPERHLGLLQAAEIEDLEARLDRVADRLDETGAASLPPPVWFPAAEQADLPRLLAGKTIAAARDAAFGFIYPANADTLQDLGAELRFFSPLAGDPLPAADAVWLPGGYPELHAQILSARTDLWASLRAHVDAGKPLLAECGGMMALFETLTDREGQRHAMAGLLPGETQMRRRLSALGTQTAELPEGRISGHTFHYSKAETPLVPLLRAETPDGQAGEAIYRVGRLTASYVHFYFPSNPAAVARIFTP</sequence>
<evidence type="ECO:0000259" key="7">
    <source>
        <dbReference type="Pfam" id="PF01656"/>
    </source>
</evidence>
<proteinExistence type="predicted"/>
<feature type="domain" description="CobQ/CobB/MinD/ParA nucleotide binding" evidence="7">
    <location>
        <begin position="18"/>
        <end position="195"/>
    </location>
</feature>
<dbReference type="InterPro" id="IPR011698">
    <property type="entry name" value="GATase_3"/>
</dbReference>
<evidence type="ECO:0000256" key="1">
    <source>
        <dbReference type="ARBA" id="ARBA00001946"/>
    </source>
</evidence>
<dbReference type="InterPro" id="IPR029062">
    <property type="entry name" value="Class_I_gatase-like"/>
</dbReference>
<comment type="caution">
    <text evidence="9">The sequence shown here is derived from an EMBL/GenBank/DDBJ whole genome shotgun (WGS) entry which is preliminary data.</text>
</comment>
<evidence type="ECO:0000259" key="8">
    <source>
        <dbReference type="Pfam" id="PF07685"/>
    </source>
</evidence>
<protein>
    <submittedName>
        <fullName evidence="9">Cobyrinic acid A,C-diamide synthase</fullName>
    </submittedName>
</protein>
<evidence type="ECO:0000256" key="6">
    <source>
        <dbReference type="ARBA" id="ARBA00022962"/>
    </source>
</evidence>
<dbReference type="GO" id="GO:0042242">
    <property type="term" value="F:cobyrinic acid a,c-diamide synthase activity"/>
    <property type="evidence" value="ECO:0007669"/>
    <property type="project" value="InterPro"/>
</dbReference>
<keyword evidence="6" id="KW-0315">Glutamine amidotransferase</keyword>
<accession>A0A1J5SFM0</accession>
<evidence type="ECO:0000256" key="5">
    <source>
        <dbReference type="ARBA" id="ARBA00022842"/>
    </source>
</evidence>
<dbReference type="PANTHER" id="PTHR43873">
    <property type="entry name" value="COBYRINATE A,C-DIAMIDE SYNTHASE"/>
    <property type="match status" value="1"/>
</dbReference>
<evidence type="ECO:0000313" key="9">
    <source>
        <dbReference type="EMBL" id="OIQ98997.1"/>
    </source>
</evidence>
<dbReference type="SUPFAM" id="SSF52540">
    <property type="entry name" value="P-loop containing nucleoside triphosphate hydrolases"/>
    <property type="match status" value="1"/>
</dbReference>
<dbReference type="SUPFAM" id="SSF52317">
    <property type="entry name" value="Class I glutamine amidotransferase-like"/>
    <property type="match status" value="1"/>
</dbReference>
<evidence type="ECO:0000256" key="2">
    <source>
        <dbReference type="ARBA" id="ARBA00022598"/>
    </source>
</evidence>
<keyword evidence="4" id="KW-0067">ATP-binding</keyword>
<keyword evidence="2" id="KW-0436">Ligase</keyword>
<feature type="domain" description="CobB/CobQ-like glutamine amidotransferase" evidence="8">
    <location>
        <begin position="247"/>
        <end position="427"/>
    </location>
</feature>
<reference evidence="9" key="1">
    <citation type="submission" date="2016-10" db="EMBL/GenBank/DDBJ databases">
        <title>Sequence of Gallionella enrichment culture.</title>
        <authorList>
            <person name="Poehlein A."/>
            <person name="Muehling M."/>
            <person name="Daniel R."/>
        </authorList>
    </citation>
    <scope>NUCLEOTIDE SEQUENCE</scope>
</reference>
<dbReference type="PANTHER" id="PTHR43873:SF1">
    <property type="entry name" value="COBYRINATE A,C-DIAMIDE SYNTHASE"/>
    <property type="match status" value="1"/>
</dbReference>